<evidence type="ECO:0000256" key="1">
    <source>
        <dbReference type="SAM" id="Phobius"/>
    </source>
</evidence>
<evidence type="ECO:0008006" key="5">
    <source>
        <dbReference type="Google" id="ProtNLM"/>
    </source>
</evidence>
<feature type="signal peptide" evidence="2">
    <location>
        <begin position="1"/>
        <end position="19"/>
    </location>
</feature>
<name>A0A2U1IVJ5_SMIAN</name>
<accession>A0A2U1IVJ5</accession>
<keyword evidence="1" id="KW-0812">Transmembrane</keyword>
<proteinExistence type="predicted"/>
<sequence length="183" mass="20033">MSLLISFVTVFLFYPFLSSSQFTSNAFSQPTPIPGPISSAFPQPGQVPAQFPVSSTFFQFSTPVGPAPTPGGFSSVNGPFPTTSYFTNNEGRYCYNFSIDNDVMPMCTDLSKGPSTSSSIGSSSSSLFVGGVIVLFVIIILRIMYVLLARRRRIVIRAQPQQPRSNIIRNEAINRNSNKKKKI</sequence>
<evidence type="ECO:0000256" key="2">
    <source>
        <dbReference type="SAM" id="SignalP"/>
    </source>
</evidence>
<feature type="non-terminal residue" evidence="3">
    <location>
        <position position="183"/>
    </location>
</feature>
<dbReference type="EMBL" id="MBFU01001137">
    <property type="protein sequence ID" value="PVZ96742.1"/>
    <property type="molecule type" value="Genomic_DNA"/>
</dbReference>
<keyword evidence="1" id="KW-0472">Membrane</keyword>
<feature type="chain" id="PRO_5015632734" description="Mid2 domain-containing protein" evidence="2">
    <location>
        <begin position="20"/>
        <end position="183"/>
    </location>
</feature>
<dbReference type="AlphaFoldDB" id="A0A2U1IVJ5"/>
<protein>
    <recommendedName>
        <fullName evidence="5">Mid2 domain-containing protein</fullName>
    </recommendedName>
</protein>
<gene>
    <name evidence="3" type="ORF">BB558_007327</name>
</gene>
<evidence type="ECO:0000313" key="3">
    <source>
        <dbReference type="EMBL" id="PVZ96742.1"/>
    </source>
</evidence>
<keyword evidence="4" id="KW-1185">Reference proteome</keyword>
<evidence type="ECO:0000313" key="4">
    <source>
        <dbReference type="Proteomes" id="UP000245591"/>
    </source>
</evidence>
<organism evidence="3 4">
    <name type="scientific">Smittium angustum</name>
    <dbReference type="NCBI Taxonomy" id="133377"/>
    <lineage>
        <taxon>Eukaryota</taxon>
        <taxon>Fungi</taxon>
        <taxon>Fungi incertae sedis</taxon>
        <taxon>Zoopagomycota</taxon>
        <taxon>Kickxellomycotina</taxon>
        <taxon>Harpellomycetes</taxon>
        <taxon>Harpellales</taxon>
        <taxon>Legeriomycetaceae</taxon>
        <taxon>Smittium</taxon>
    </lineage>
</organism>
<keyword evidence="2" id="KW-0732">Signal</keyword>
<keyword evidence="1" id="KW-1133">Transmembrane helix</keyword>
<feature type="transmembrane region" description="Helical" evidence="1">
    <location>
        <begin position="127"/>
        <end position="148"/>
    </location>
</feature>
<comment type="caution">
    <text evidence="3">The sequence shown here is derived from an EMBL/GenBank/DDBJ whole genome shotgun (WGS) entry which is preliminary data.</text>
</comment>
<reference evidence="3 4" key="1">
    <citation type="journal article" date="2018" name="MBio">
        <title>Comparative Genomics Reveals the Core Gene Toolbox for the Fungus-Insect Symbiosis.</title>
        <authorList>
            <person name="Wang Y."/>
            <person name="Stata M."/>
            <person name="Wang W."/>
            <person name="Stajich J.E."/>
            <person name="White M.M."/>
            <person name="Moncalvo J.M."/>
        </authorList>
    </citation>
    <scope>NUCLEOTIDE SEQUENCE [LARGE SCALE GENOMIC DNA]</scope>
    <source>
        <strain evidence="3 4">AUS-126-30</strain>
    </source>
</reference>
<dbReference type="Proteomes" id="UP000245591">
    <property type="component" value="Unassembled WGS sequence"/>
</dbReference>